<accession>A0A4Y2CCZ0</accession>
<dbReference type="EMBL" id="BGPR01000174">
    <property type="protein sequence ID" value="GBM01854.1"/>
    <property type="molecule type" value="Genomic_DNA"/>
</dbReference>
<proteinExistence type="predicted"/>
<organism evidence="1 2">
    <name type="scientific">Araneus ventricosus</name>
    <name type="common">Orbweaver spider</name>
    <name type="synonym">Epeira ventricosa</name>
    <dbReference type="NCBI Taxonomy" id="182803"/>
    <lineage>
        <taxon>Eukaryota</taxon>
        <taxon>Metazoa</taxon>
        <taxon>Ecdysozoa</taxon>
        <taxon>Arthropoda</taxon>
        <taxon>Chelicerata</taxon>
        <taxon>Arachnida</taxon>
        <taxon>Araneae</taxon>
        <taxon>Araneomorphae</taxon>
        <taxon>Entelegynae</taxon>
        <taxon>Araneoidea</taxon>
        <taxon>Araneidae</taxon>
        <taxon>Araneus</taxon>
    </lineage>
</organism>
<protein>
    <submittedName>
        <fullName evidence="1">Uncharacterized protein</fullName>
    </submittedName>
</protein>
<evidence type="ECO:0000313" key="1">
    <source>
        <dbReference type="EMBL" id="GBM01854.1"/>
    </source>
</evidence>
<comment type="caution">
    <text evidence="1">The sequence shown here is derived from an EMBL/GenBank/DDBJ whole genome shotgun (WGS) entry which is preliminary data.</text>
</comment>
<evidence type="ECO:0000313" key="2">
    <source>
        <dbReference type="Proteomes" id="UP000499080"/>
    </source>
</evidence>
<reference evidence="1 2" key="1">
    <citation type="journal article" date="2019" name="Sci. Rep.">
        <title>Orb-weaving spider Araneus ventricosus genome elucidates the spidroin gene catalogue.</title>
        <authorList>
            <person name="Kono N."/>
            <person name="Nakamura H."/>
            <person name="Ohtoshi R."/>
            <person name="Moran D.A.P."/>
            <person name="Shinohara A."/>
            <person name="Yoshida Y."/>
            <person name="Fujiwara M."/>
            <person name="Mori M."/>
            <person name="Tomita M."/>
            <person name="Arakawa K."/>
        </authorList>
    </citation>
    <scope>NUCLEOTIDE SEQUENCE [LARGE SCALE GENOMIC DNA]</scope>
</reference>
<dbReference type="AlphaFoldDB" id="A0A4Y2CCZ0"/>
<name>A0A4Y2CCZ0_ARAVE</name>
<keyword evidence="2" id="KW-1185">Reference proteome</keyword>
<gene>
    <name evidence="1" type="ORF">AVEN_218974_1</name>
</gene>
<dbReference type="Proteomes" id="UP000499080">
    <property type="component" value="Unassembled WGS sequence"/>
</dbReference>
<sequence length="158" mass="18006">MTRMMLELTPSLQASGFSTTAAGGHLTHFRSKAHIHGGFSVDSGLEPGTLRPRSRDLLLLPPRLPIVMSEFRFRYWSVYYTKDTPCDVLKATEKLKAVESELITAEEEYPLKRKRKLCKRFNFNSDEESSDDNINPTSKNVCRLKVPKLSDDLIPLVY</sequence>